<dbReference type="EMBL" id="KQ087227">
    <property type="protein sequence ID" value="KLT40841.1"/>
    <property type="molecule type" value="Genomic_DNA"/>
</dbReference>
<dbReference type="InterPro" id="IPR004217">
    <property type="entry name" value="Tim10-like"/>
</dbReference>
<evidence type="ECO:0000256" key="4">
    <source>
        <dbReference type="ARBA" id="ARBA00022723"/>
    </source>
</evidence>
<dbReference type="SUPFAM" id="SSF144122">
    <property type="entry name" value="Tim10-like"/>
    <property type="match status" value="1"/>
</dbReference>
<comment type="subcellular location">
    <subcellularLocation>
        <location evidence="1 13">Mitochondrion inner membrane</location>
        <topology evidence="1 13">Peripheral membrane protein</topology>
        <orientation evidence="1 13">Intermembrane side</orientation>
    </subcellularLocation>
</comment>
<accession>A0A0J0XIB4</accession>
<dbReference type="GeneID" id="28987436"/>
<evidence type="ECO:0000256" key="11">
    <source>
        <dbReference type="ARBA" id="ARBA00023157"/>
    </source>
</evidence>
<evidence type="ECO:0000256" key="10">
    <source>
        <dbReference type="ARBA" id="ARBA00023136"/>
    </source>
</evidence>
<evidence type="ECO:0000256" key="5">
    <source>
        <dbReference type="ARBA" id="ARBA00022792"/>
    </source>
</evidence>
<comment type="similarity">
    <text evidence="2 13">Belongs to the small Tim family.</text>
</comment>
<keyword evidence="11 13" id="KW-1015">Disulfide bond</keyword>
<dbReference type="PANTHER" id="PTHR11038:SF16">
    <property type="entry name" value="MITOCHONDRIAL IMPORT INNER MEMBRANE TRANSLOCASE SUBUNIT TIM10"/>
    <property type="match status" value="1"/>
</dbReference>
<dbReference type="PANTHER" id="PTHR11038">
    <property type="entry name" value="MITOCHONDRIAL IMPORT INNER MEMBRANE TRANSLOCASE SUBUNIT TIM10"/>
    <property type="match status" value="1"/>
</dbReference>
<name>A0A0J0XIB4_9TREE</name>
<evidence type="ECO:0000256" key="12">
    <source>
        <dbReference type="ARBA" id="ARBA00023186"/>
    </source>
</evidence>
<comment type="subunit">
    <text evidence="13">Heterohexamer.</text>
</comment>
<keyword evidence="10" id="KW-0472">Membrane</keyword>
<keyword evidence="5 13" id="KW-0999">Mitochondrion inner membrane</keyword>
<proteinExistence type="inferred from homology"/>
<evidence type="ECO:0000259" key="14">
    <source>
        <dbReference type="Pfam" id="PF02953"/>
    </source>
</evidence>
<dbReference type="Proteomes" id="UP000053611">
    <property type="component" value="Unassembled WGS sequence"/>
</dbReference>
<dbReference type="InterPro" id="IPR035427">
    <property type="entry name" value="Tim10-like_dom_sf"/>
</dbReference>
<dbReference type="Gene3D" id="1.10.287.810">
    <property type="entry name" value="Mitochondrial import inner membrane translocase subunit tim13 like domains"/>
    <property type="match status" value="1"/>
</dbReference>
<evidence type="ECO:0000313" key="15">
    <source>
        <dbReference type="EMBL" id="KLT40841.1"/>
    </source>
</evidence>
<evidence type="ECO:0000256" key="13">
    <source>
        <dbReference type="RuleBase" id="RU367043"/>
    </source>
</evidence>
<evidence type="ECO:0000256" key="9">
    <source>
        <dbReference type="ARBA" id="ARBA00023128"/>
    </source>
</evidence>
<dbReference type="GO" id="GO:0005743">
    <property type="term" value="C:mitochondrial inner membrane"/>
    <property type="evidence" value="ECO:0007669"/>
    <property type="project" value="UniProtKB-SubCell"/>
</dbReference>
<dbReference type="GO" id="GO:0015031">
    <property type="term" value="P:protein transport"/>
    <property type="evidence" value="ECO:0007669"/>
    <property type="project" value="UniProtKB-KW"/>
</dbReference>
<keyword evidence="12 13" id="KW-0143">Chaperone</keyword>
<sequence>MSFMFGGGASQNAGSVDPMKMEMAASELDMITDVFNRLVNSCHTKCIQPDPRKHWYAEPDLNKGEAVCIDRCTAKFFEVNKKVGERLQSMGGQAQATGSFGM</sequence>
<dbReference type="GO" id="GO:0046872">
    <property type="term" value="F:metal ion binding"/>
    <property type="evidence" value="ECO:0007669"/>
    <property type="project" value="UniProtKB-KW"/>
</dbReference>
<evidence type="ECO:0000256" key="8">
    <source>
        <dbReference type="ARBA" id="ARBA00023010"/>
    </source>
</evidence>
<protein>
    <recommendedName>
        <fullName evidence="13">Mitochondrial import inner membrane translocase subunit</fullName>
    </recommendedName>
</protein>
<evidence type="ECO:0000256" key="3">
    <source>
        <dbReference type="ARBA" id="ARBA00022448"/>
    </source>
</evidence>
<keyword evidence="4" id="KW-0479">Metal-binding</keyword>
<evidence type="ECO:0000256" key="2">
    <source>
        <dbReference type="ARBA" id="ARBA00006720"/>
    </source>
</evidence>
<keyword evidence="3 13" id="KW-0813">Transport</keyword>
<keyword evidence="7 13" id="KW-0653">Protein transport</keyword>
<organism evidence="15 16">
    <name type="scientific">Cutaneotrichosporon oleaginosum</name>
    <dbReference type="NCBI Taxonomy" id="879819"/>
    <lineage>
        <taxon>Eukaryota</taxon>
        <taxon>Fungi</taxon>
        <taxon>Dikarya</taxon>
        <taxon>Basidiomycota</taxon>
        <taxon>Agaricomycotina</taxon>
        <taxon>Tremellomycetes</taxon>
        <taxon>Trichosporonales</taxon>
        <taxon>Trichosporonaceae</taxon>
        <taxon>Cutaneotrichosporon</taxon>
    </lineage>
</organism>
<keyword evidence="6" id="KW-0862">Zinc</keyword>
<feature type="domain" description="Tim10-like" evidence="14">
    <location>
        <begin position="21"/>
        <end position="89"/>
    </location>
</feature>
<dbReference type="OrthoDB" id="274922at2759"/>
<dbReference type="STRING" id="879819.A0A0J0XIB4"/>
<keyword evidence="16" id="KW-1185">Reference proteome</keyword>
<evidence type="ECO:0000256" key="7">
    <source>
        <dbReference type="ARBA" id="ARBA00022927"/>
    </source>
</evidence>
<evidence type="ECO:0000256" key="1">
    <source>
        <dbReference type="ARBA" id="ARBA00004137"/>
    </source>
</evidence>
<dbReference type="AlphaFoldDB" id="A0A0J0XIB4"/>
<dbReference type="RefSeq" id="XP_018277332.1">
    <property type="nucleotide sequence ID" value="XM_018426833.1"/>
</dbReference>
<dbReference type="FunFam" id="1.10.287.810:FF:000002">
    <property type="entry name" value="Mitochondrial import inner membrane translocase subunit tim10"/>
    <property type="match status" value="1"/>
</dbReference>
<keyword evidence="9 13" id="KW-0496">Mitochondrion</keyword>
<reference evidence="15 16" key="1">
    <citation type="submission" date="2015-03" db="EMBL/GenBank/DDBJ databases">
        <title>Genomics and transcriptomics of the oil-accumulating basidiomycete yeast T. oleaginosus allow insights into substrate utilization and the diverse evolutionary trajectories of mating systems in fungi.</title>
        <authorList>
            <consortium name="DOE Joint Genome Institute"/>
            <person name="Kourist R."/>
            <person name="Kracht O."/>
            <person name="Bracharz F."/>
            <person name="Lipzen A."/>
            <person name="Nolan M."/>
            <person name="Ohm R."/>
            <person name="Grigoriev I."/>
            <person name="Sun S."/>
            <person name="Heitman J."/>
            <person name="Bruck T."/>
            <person name="Nowrousian M."/>
        </authorList>
    </citation>
    <scope>NUCLEOTIDE SEQUENCE [LARGE SCALE GENOMIC DNA]</scope>
    <source>
        <strain evidence="15 16">IBC0246</strain>
    </source>
</reference>
<gene>
    <name evidence="15" type="ORF">CC85DRAFT_329512</name>
</gene>
<evidence type="ECO:0000313" key="16">
    <source>
        <dbReference type="Proteomes" id="UP000053611"/>
    </source>
</evidence>
<dbReference type="Pfam" id="PF02953">
    <property type="entry name" value="zf-Tim10_DDP"/>
    <property type="match status" value="1"/>
</dbReference>
<evidence type="ECO:0000256" key="6">
    <source>
        <dbReference type="ARBA" id="ARBA00022833"/>
    </source>
</evidence>
<dbReference type="GO" id="GO:0045039">
    <property type="term" value="P:protein insertion into mitochondrial inner membrane"/>
    <property type="evidence" value="ECO:0007669"/>
    <property type="project" value="TreeGrafter"/>
</dbReference>
<keyword evidence="8 13" id="KW-0811">Translocation</keyword>
<comment type="domain">
    <text evidence="13">The twin CX3C motif contains 4 conserved Cys residues that form 2 disulfide bonds in the mitochondrial intermembrane space.</text>
</comment>
<comment type="function">
    <text evidence="13">Mitochondrial intermembrane chaperone that participates in the import and insertion of some multi-pass transmembrane proteins into the mitochondrial inner membrane. Also required for the transfer of beta-barrel precursors from the TOM complex to the sorting and assembly machinery (SAM complex) of the outer membrane. Acts as a chaperone-like protein that protects the hydrophobic precursors from aggregation and guide them through the mitochondrial intermembrane space.</text>
</comment>